<dbReference type="EMBL" id="CP002196">
    <property type="protein sequence ID" value="AFD28171.1"/>
    <property type="molecule type" value="Genomic_DNA"/>
</dbReference>
<geneLocation type="plasmid" evidence="1 2">
    <name>P5</name>
</geneLocation>
<reference evidence="1 2" key="1">
    <citation type="journal article" date="2012" name="PLoS ONE">
        <title>Genome sequence and transcriptome analysis of the radioresistant bacterium Deinococcus gobiensis: insights into the extreme environmental adaptations.</title>
        <authorList>
            <person name="Yuan M."/>
            <person name="Chen M."/>
            <person name="Zhang W."/>
            <person name="Lu W."/>
            <person name="Wang J."/>
            <person name="Yang M."/>
            <person name="Zhao P."/>
            <person name="Tang R."/>
            <person name="Li X."/>
            <person name="Hao Y."/>
            <person name="Zhou Z."/>
            <person name="Zhan Y."/>
            <person name="Yu H."/>
            <person name="Teng C."/>
            <person name="Yan Y."/>
            <person name="Ping S."/>
            <person name="Wang Y."/>
            <person name="Lin M."/>
        </authorList>
    </citation>
    <scope>NUCLEOTIDE SEQUENCE [LARGE SCALE GENOMIC DNA]</scope>
    <source>
        <strain evidence="2">DSM 21396 / JCM 16679 / CGMCC 1.7299 / I-0</strain>
        <plasmid evidence="1">P5</plasmid>
    </source>
</reference>
<protein>
    <submittedName>
        <fullName evidence="1">Uncharacterized protein</fullName>
    </submittedName>
</protein>
<dbReference type="HOGENOM" id="CLU_3308434_0_0_0"/>
<dbReference type="AntiFam" id="ANF00057">
    <property type="entry name" value="Translation of E. coli type CRISPR repeat"/>
</dbReference>
<keyword evidence="2" id="KW-1185">Reference proteome</keyword>
<gene>
    <name evidence="1" type="ordered locus">DGo_PE0027</name>
</gene>
<keyword evidence="1" id="KW-0614">Plasmid</keyword>
<dbReference type="Proteomes" id="UP000007575">
    <property type="component" value="Plasmid P5"/>
</dbReference>
<proteinExistence type="predicted"/>
<dbReference type="KEGG" id="dgo:DGo_PE0027"/>
<name>H8H3S4_DEIGI</name>
<dbReference type="AntiFam" id="ANF00006">
    <property type="entry name" value="Translation of CRISPR region"/>
</dbReference>
<dbReference type="AlphaFoldDB" id="H8H3S4"/>
<organism evidence="1 2">
    <name type="scientific">Deinococcus gobiensis (strain DSM 21396 / JCM 16679 / CGMCC 1.7299 / I-0)</name>
    <dbReference type="NCBI Taxonomy" id="745776"/>
    <lineage>
        <taxon>Bacteria</taxon>
        <taxon>Thermotogati</taxon>
        <taxon>Deinococcota</taxon>
        <taxon>Deinococci</taxon>
        <taxon>Deinococcales</taxon>
        <taxon>Deinococcaceae</taxon>
        <taxon>Deinococcus</taxon>
    </lineage>
</organism>
<evidence type="ECO:0000313" key="2">
    <source>
        <dbReference type="Proteomes" id="UP000007575"/>
    </source>
</evidence>
<sequence length="39" mass="4234">MSAGPSPRLWGTLLENDHRVYAVRSIPTPVGNTARRAVS</sequence>
<accession>H8H3S4</accession>
<evidence type="ECO:0000313" key="1">
    <source>
        <dbReference type="EMBL" id="AFD28171.1"/>
    </source>
</evidence>